<evidence type="ECO:0008006" key="5">
    <source>
        <dbReference type="Google" id="ProtNLM"/>
    </source>
</evidence>
<dbReference type="EMBL" id="VOLQ01000023">
    <property type="protein sequence ID" value="TWX65486.1"/>
    <property type="molecule type" value="Genomic_DNA"/>
</dbReference>
<dbReference type="AlphaFoldDB" id="A0A5C6Q938"/>
<proteinExistence type="predicted"/>
<evidence type="ECO:0000313" key="2">
    <source>
        <dbReference type="EMBL" id="TWX65486.1"/>
    </source>
</evidence>
<evidence type="ECO:0000313" key="3">
    <source>
        <dbReference type="Proteomes" id="UP000321525"/>
    </source>
</evidence>
<gene>
    <name evidence="1" type="ORF">ESZ26_10190</name>
    <name evidence="2" type="ORF">ESZ27_12280</name>
</gene>
<name>A0A5C6Q938_9GAMM</name>
<dbReference type="Proteomes" id="UP000321917">
    <property type="component" value="Unassembled WGS sequence"/>
</dbReference>
<accession>A0A5C6Q938</accession>
<dbReference type="Proteomes" id="UP000321525">
    <property type="component" value="Unassembled WGS sequence"/>
</dbReference>
<protein>
    <recommendedName>
        <fullName evidence="5">Transglutaminase domain-containing protein</fullName>
    </recommendedName>
</protein>
<evidence type="ECO:0000313" key="4">
    <source>
        <dbReference type="Proteomes" id="UP000321917"/>
    </source>
</evidence>
<keyword evidence="3" id="KW-1185">Reference proteome</keyword>
<evidence type="ECO:0000313" key="1">
    <source>
        <dbReference type="EMBL" id="TWX59326.1"/>
    </source>
</evidence>
<sequence>MPSLALAEQLAFSKIEKGDNYQFNYQWLDYQGEAQSLQFSLAKQAIFDRFRNFKVFKAEMAKYSINNALQKKLRAEPIRGVMINFSKNSNEDEIVIKGRNNQAINAAYAKIHQLKQTLSDEYLAENYYHQFITHDQINAVKPDHGRFANIASIDLKSIKPMILKKFSIKNIRKVTDYVLGFVQSIPYATLESRVTASGAGFNPPLKLLWENQGDCDSKVTLTVAILRSLMPRIKMTLVFIDNHALLGIQLPAQADDQTVVVDGISYVLAEPTGPRLLPLGKIAPASELAVGNGHYTAELFHTKVKRLLKTDLKK</sequence>
<reference evidence="2 4" key="1">
    <citation type="submission" date="2019-07" db="EMBL/GenBank/DDBJ databases">
        <title>Genomes of sea-ice associated Colwellia species.</title>
        <authorList>
            <person name="Bowman J.P."/>
        </authorList>
    </citation>
    <scope>NUCLEOTIDE SEQUENCE [LARGE SCALE GENOMIC DNA]</scope>
    <source>
        <strain evidence="1 3">ACAM 607</strain>
        <strain evidence="2 4">IC036</strain>
    </source>
</reference>
<organism evidence="2 4">
    <name type="scientific">Colwellia hornerae</name>
    <dbReference type="NCBI Taxonomy" id="89402"/>
    <lineage>
        <taxon>Bacteria</taxon>
        <taxon>Pseudomonadati</taxon>
        <taxon>Pseudomonadota</taxon>
        <taxon>Gammaproteobacteria</taxon>
        <taxon>Alteromonadales</taxon>
        <taxon>Colwelliaceae</taxon>
        <taxon>Colwellia</taxon>
    </lineage>
</organism>
<dbReference type="OrthoDB" id="5592079at2"/>
<dbReference type="RefSeq" id="WP_146799521.1">
    <property type="nucleotide sequence ID" value="NZ_VOLP01000012.1"/>
</dbReference>
<comment type="caution">
    <text evidence="2">The sequence shown here is derived from an EMBL/GenBank/DDBJ whole genome shotgun (WGS) entry which is preliminary data.</text>
</comment>
<dbReference type="EMBL" id="VOLR01000012">
    <property type="protein sequence ID" value="TWX59326.1"/>
    <property type="molecule type" value="Genomic_DNA"/>
</dbReference>